<dbReference type="OrthoDB" id="7784447at2"/>
<dbReference type="RefSeq" id="WP_052022158.1">
    <property type="nucleotide sequence ID" value="NZ_AXCW01000001.1"/>
</dbReference>
<evidence type="ECO:0000313" key="2">
    <source>
        <dbReference type="EMBL" id="EYR65228.1"/>
    </source>
</evidence>
<feature type="region of interest" description="Disordered" evidence="1">
    <location>
        <begin position="495"/>
        <end position="523"/>
    </location>
</feature>
<dbReference type="AlphaFoldDB" id="A0A021VVS9"/>
<feature type="compositionally biased region" description="Basic and acidic residues" evidence="1">
    <location>
        <begin position="495"/>
        <end position="506"/>
    </location>
</feature>
<sequence length="786" mass="87199">MTLEPEAADSTIDLTPSPRILEMIAEVDLDIYQCLAELIDNSFDELQRAREEDPSQEYRVDVSIPTQASASRASEIIMSDTGRGMSQDQMRTALRAGSSGNSMFGSLGLFGMGFNVATARLGQITEVRTGRAGDDTWSIATIDLAAMQRQDTFTVPLHHEPKDRSEHGTVITVSTLKPDIVAKLQRPSEVTKTKRMLGRIYSFILRDPKRHTFSGSEIAGGLGLPLYLNGNPVKPVLPCIWDPERTVTYRGQDVTAVQVIDVPLTDAYACMTCGHWHANPRDECVLCGSTQVVQRERQIKGWLGIQRYNHNSDFGISFLRHGRAITYQDKDLFQWLDEDTPTAEYPVEIGGGRIVGEIHLDHAPVNFRKTDFAKDQVAWTVMRDRVRGEGPLRPQKAQELGMPANESPLARLFNAFRRNDPGLKNLVPGNGKAALHELARKWAEEFRKEVPGYETDQKWYDAAKQHDDIVNGVHDPAAEGEAESDWLAEEGLEHLDTDHDTSRDDAPDGEGPDESRPPSPPETVEERFARYLASARPLSDLEGKVRVGPQNLTLRAYVTSGVSFSPDDGGSEHFVLRAPSGETQLYVAEESPLVSEFGWDPADAAVVYAVPYLMRLYDLGGTQEEVLHDVIGQFPDRRIDPATIRDRGTTLLGDIREGVLDVVRSEPPAFWSSLRPESRTAAEDNARAARPDLNWEEAISDGSFAAYLTASGVEDVLRAKPEALLDGKVFTSTYATWSDQKDAQVDRLAGLLQDLRRVTASGATHDAREIARFSLSLDLLRRELVQ</sequence>
<dbReference type="EMBL" id="AXCW01000001">
    <property type="protein sequence ID" value="EYR65228.1"/>
    <property type="molecule type" value="Genomic_DNA"/>
</dbReference>
<keyword evidence="3" id="KW-1185">Reference proteome</keyword>
<evidence type="ECO:0000313" key="3">
    <source>
        <dbReference type="Proteomes" id="UP000019753"/>
    </source>
</evidence>
<dbReference type="Proteomes" id="UP000019753">
    <property type="component" value="Unassembled WGS sequence"/>
</dbReference>
<proteinExistence type="predicted"/>
<dbReference type="InterPro" id="IPR036890">
    <property type="entry name" value="HATPase_C_sf"/>
</dbReference>
<name>A0A021VVS9_9CELL</name>
<accession>A0A021VVS9</accession>
<reference evidence="2 3" key="1">
    <citation type="submission" date="2014-01" db="EMBL/GenBank/DDBJ databases">
        <title>Actinotalea ferrariae CF5-4.</title>
        <authorList>
            <person name="Chen F."/>
            <person name="Li Y."/>
            <person name="Wang G."/>
        </authorList>
    </citation>
    <scope>NUCLEOTIDE SEQUENCE [LARGE SCALE GENOMIC DNA]</scope>
    <source>
        <strain evidence="2 3">CF5-4</strain>
    </source>
</reference>
<evidence type="ECO:0008006" key="4">
    <source>
        <dbReference type="Google" id="ProtNLM"/>
    </source>
</evidence>
<dbReference type="SUPFAM" id="SSF55874">
    <property type="entry name" value="ATPase domain of HSP90 chaperone/DNA topoisomerase II/histidine kinase"/>
    <property type="match status" value="1"/>
</dbReference>
<organism evidence="2 3">
    <name type="scientific">Actinotalea ferrariae CF5-4</name>
    <dbReference type="NCBI Taxonomy" id="948458"/>
    <lineage>
        <taxon>Bacteria</taxon>
        <taxon>Bacillati</taxon>
        <taxon>Actinomycetota</taxon>
        <taxon>Actinomycetes</taxon>
        <taxon>Micrococcales</taxon>
        <taxon>Cellulomonadaceae</taxon>
        <taxon>Actinotalea</taxon>
    </lineage>
</organism>
<dbReference type="Pfam" id="PF13589">
    <property type="entry name" value="HATPase_c_3"/>
    <property type="match status" value="1"/>
</dbReference>
<comment type="caution">
    <text evidence="2">The sequence shown here is derived from an EMBL/GenBank/DDBJ whole genome shotgun (WGS) entry which is preliminary data.</text>
</comment>
<evidence type="ECO:0000256" key="1">
    <source>
        <dbReference type="SAM" id="MobiDB-lite"/>
    </source>
</evidence>
<gene>
    <name evidence="2" type="ORF">N866_00135</name>
</gene>
<protein>
    <recommendedName>
        <fullName evidence="4">ATPase</fullName>
    </recommendedName>
</protein>
<dbReference type="Gene3D" id="3.30.565.10">
    <property type="entry name" value="Histidine kinase-like ATPase, C-terminal domain"/>
    <property type="match status" value="1"/>
</dbReference>